<dbReference type="AlphaFoldDB" id="A0A0R1GR38"/>
<reference evidence="1 2" key="1">
    <citation type="journal article" date="2015" name="Genome Announc.">
        <title>Expanding the biotechnology potential of lactobacilli through comparative genomics of 213 strains and associated genera.</title>
        <authorList>
            <person name="Sun Z."/>
            <person name="Harris H.M."/>
            <person name="McCann A."/>
            <person name="Guo C."/>
            <person name="Argimon S."/>
            <person name="Zhang W."/>
            <person name="Yang X."/>
            <person name="Jeffery I.B."/>
            <person name="Cooney J.C."/>
            <person name="Kagawa T.F."/>
            <person name="Liu W."/>
            <person name="Song Y."/>
            <person name="Salvetti E."/>
            <person name="Wrobel A."/>
            <person name="Rasinkangas P."/>
            <person name="Parkhill J."/>
            <person name="Rea M.C."/>
            <person name="O'Sullivan O."/>
            <person name="Ritari J."/>
            <person name="Douillard F.P."/>
            <person name="Paul Ross R."/>
            <person name="Yang R."/>
            <person name="Briner A.E."/>
            <person name="Felis G.E."/>
            <person name="de Vos W.M."/>
            <person name="Barrangou R."/>
            <person name="Klaenhammer T.R."/>
            <person name="Caufield P.W."/>
            <person name="Cui Y."/>
            <person name="Zhang H."/>
            <person name="O'Toole P.W."/>
        </authorList>
    </citation>
    <scope>NUCLEOTIDE SEQUENCE [LARGE SCALE GENOMIC DNA]</scope>
    <source>
        <strain evidence="1 2">DSM 20003</strain>
    </source>
</reference>
<accession>A0A0R1GR38</accession>
<dbReference type="PATRIC" id="fig|1423726.3.peg.3154"/>
<sequence>MIKKYQLNRVRSEVLGRLGDDYFEHIGCQHQLGTQSLNCKLCARFLKDQSDYHSVEHLMNDLQSDASLSES</sequence>
<proteinExistence type="predicted"/>
<keyword evidence="2" id="KW-1185">Reference proteome</keyword>
<name>A0A0R1GR38_9LACO</name>
<gene>
    <name evidence="1" type="ORF">FC07_GL003040</name>
</gene>
<dbReference type="EMBL" id="AZDA01000064">
    <property type="protein sequence ID" value="KRK36430.1"/>
    <property type="molecule type" value="Genomic_DNA"/>
</dbReference>
<evidence type="ECO:0000313" key="2">
    <source>
        <dbReference type="Proteomes" id="UP000051461"/>
    </source>
</evidence>
<dbReference type="Proteomes" id="UP000051461">
    <property type="component" value="Unassembled WGS sequence"/>
</dbReference>
<comment type="caution">
    <text evidence="1">The sequence shown here is derived from an EMBL/GenBank/DDBJ whole genome shotgun (WGS) entry which is preliminary data.</text>
</comment>
<protein>
    <submittedName>
        <fullName evidence="1">Uncharacterized protein</fullName>
    </submittedName>
</protein>
<evidence type="ECO:0000313" key="1">
    <source>
        <dbReference type="EMBL" id="KRK36430.1"/>
    </source>
</evidence>
<organism evidence="1 2">
    <name type="scientific">Loigolactobacillus bifermentans DSM 20003</name>
    <dbReference type="NCBI Taxonomy" id="1423726"/>
    <lineage>
        <taxon>Bacteria</taxon>
        <taxon>Bacillati</taxon>
        <taxon>Bacillota</taxon>
        <taxon>Bacilli</taxon>
        <taxon>Lactobacillales</taxon>
        <taxon>Lactobacillaceae</taxon>
        <taxon>Loigolactobacillus</taxon>
    </lineage>
</organism>